<keyword evidence="10 15" id="KW-1133">Transmembrane helix</keyword>
<dbReference type="Pfam" id="PF23607">
    <property type="entry name" value="WZC_N"/>
    <property type="match status" value="1"/>
</dbReference>
<dbReference type="EC" id="2.7.10.-" evidence="19"/>
<keyword evidence="3" id="KW-1003">Cell membrane</keyword>
<evidence type="ECO:0000259" key="17">
    <source>
        <dbReference type="Pfam" id="PF13614"/>
    </source>
</evidence>
<evidence type="ECO:0000256" key="6">
    <source>
        <dbReference type="ARBA" id="ARBA00022692"/>
    </source>
</evidence>
<evidence type="ECO:0000256" key="7">
    <source>
        <dbReference type="ARBA" id="ARBA00022741"/>
    </source>
</evidence>
<dbReference type="PANTHER" id="PTHR32309:SF32">
    <property type="entry name" value="TYROSINE-PROTEIN KINASE ETK-RELATED"/>
    <property type="match status" value="1"/>
</dbReference>
<dbReference type="InterPro" id="IPR032807">
    <property type="entry name" value="GNVR"/>
</dbReference>
<accession>A0ABM8N9J4</accession>
<feature type="domain" description="Polysaccharide chain length determinant N-terminal" evidence="16">
    <location>
        <begin position="22"/>
        <end position="110"/>
    </location>
</feature>
<evidence type="ECO:0000313" key="19">
    <source>
        <dbReference type="EMBL" id="CAD6510063.1"/>
    </source>
</evidence>
<reference evidence="19 20" key="1">
    <citation type="submission" date="2020-10" db="EMBL/GenBank/DDBJ databases">
        <authorList>
            <person name="Peeters C."/>
        </authorList>
    </citation>
    <scope>NUCLEOTIDE SEQUENCE [LARGE SCALE GENOMIC DNA]</scope>
    <source>
        <strain evidence="19 20">LMG 27952</strain>
    </source>
</reference>
<evidence type="ECO:0000256" key="9">
    <source>
        <dbReference type="ARBA" id="ARBA00022840"/>
    </source>
</evidence>
<dbReference type="InterPro" id="IPR005702">
    <property type="entry name" value="Wzc-like_C"/>
</dbReference>
<dbReference type="Pfam" id="PF13807">
    <property type="entry name" value="GNVR"/>
    <property type="match status" value="1"/>
</dbReference>
<keyword evidence="20" id="KW-1185">Reference proteome</keyword>
<keyword evidence="12" id="KW-0829">Tyrosine-protein kinase</keyword>
<dbReference type="CDD" id="cd05387">
    <property type="entry name" value="BY-kinase"/>
    <property type="match status" value="1"/>
</dbReference>
<evidence type="ECO:0000256" key="14">
    <source>
        <dbReference type="SAM" id="Coils"/>
    </source>
</evidence>
<gene>
    <name evidence="19" type="ORF">LMG27952_00340</name>
</gene>
<evidence type="ECO:0000256" key="1">
    <source>
        <dbReference type="ARBA" id="ARBA00004429"/>
    </source>
</evidence>
<comment type="subcellular location">
    <subcellularLocation>
        <location evidence="1">Cell inner membrane</location>
        <topology evidence="1">Multi-pass membrane protein</topology>
    </subcellularLocation>
</comment>
<keyword evidence="7" id="KW-0547">Nucleotide-binding</keyword>
<dbReference type="Gene3D" id="3.40.50.300">
    <property type="entry name" value="P-loop containing nucleotide triphosphate hydrolases"/>
    <property type="match status" value="1"/>
</dbReference>
<evidence type="ECO:0000313" key="20">
    <source>
        <dbReference type="Proteomes" id="UP000656319"/>
    </source>
</evidence>
<comment type="similarity">
    <text evidence="2">Belongs to the etk/wzc family.</text>
</comment>
<dbReference type="Pfam" id="PF13614">
    <property type="entry name" value="AAA_31"/>
    <property type="match status" value="1"/>
</dbReference>
<dbReference type="Proteomes" id="UP000656319">
    <property type="component" value="Unassembled WGS sequence"/>
</dbReference>
<feature type="domain" description="AAA" evidence="17">
    <location>
        <begin position="613"/>
        <end position="729"/>
    </location>
</feature>
<keyword evidence="8 19" id="KW-0418">Kinase</keyword>
<dbReference type="InterPro" id="IPR027417">
    <property type="entry name" value="P-loop_NTPase"/>
</dbReference>
<sequence length="804" mass="86217">MSTYDIEDVSPARGSDEDEVMRDLVRMVVDQIWWVIGIVAVVLGAAVFYAQTATRIYSADAMLQIDPAQQGSGTAAAIGSLSTSGGGMVRTDAEIEIIKSRSVVEPVVEQFKLNFGAGPKTMPYLSRISHLFARPGHPMPAWFGMRSYAWGGEQFAVDSISVPKALEGVQLTLRALGDGRFNLFDPAGRLLLTGNAGKPAEGNGVTINVTQLVARPDTEFFVTRANQLDAVMGLAGGLGVMERGHDTGIVQLSFMGTDPKAITAITNAVAQSYLSQRTTRAQEEASKMLDFLNSELPRLREDLQRAERALSEYQARAGTFQPSAEASVYLAGGLDYEKQIAALRIARAQLITRFTVDSPEVQQVDAQLAALSAERARFEDHFKGLPGTEREAVSLQRDAKVANDIYVALLNRTQELSIQKAGTIGNVHIIDEALVPTVPVAPKSGLIISAGALLGVLAGIGFAFCRHMFITGISDPETIERRFSLPIFGSIPLSAEQTRSDLQLVNSKHAALPAPSRSGMMRVLPSSVARLLRPHGARNSAHNGARVGERGHTAAADTLPVPAPYAPTRALLAKTHPFDTSVEGLRGLRATLQFGLVDTPNRIVAFTSPTPADGKSFLCANLAALFAESGKRVLLIDADLRRGRLAQYFGRSPKGGLTELLTGQVDFDIAARATGVSGLHFIAAGAYPPNPSEILTSSRFADVLRRFSDEFDLVIVDTPPLLAVADSSIVANLAGATVLVIRAGAHTEREIGASLKKLQRARAHVVGGVLNAVEVKRSARYGHYDYAYAYTYTTDPSSTDYSQP</sequence>
<evidence type="ECO:0000256" key="8">
    <source>
        <dbReference type="ARBA" id="ARBA00022777"/>
    </source>
</evidence>
<evidence type="ECO:0000256" key="5">
    <source>
        <dbReference type="ARBA" id="ARBA00022679"/>
    </source>
</evidence>
<evidence type="ECO:0000256" key="2">
    <source>
        <dbReference type="ARBA" id="ARBA00008883"/>
    </source>
</evidence>
<keyword evidence="14" id="KW-0175">Coiled coil</keyword>
<feature type="coiled-coil region" evidence="14">
    <location>
        <begin position="282"/>
        <end position="316"/>
    </location>
</feature>
<dbReference type="InterPro" id="IPR025669">
    <property type="entry name" value="AAA_dom"/>
</dbReference>
<dbReference type="RefSeq" id="WP_201693978.1">
    <property type="nucleotide sequence ID" value="NZ_CAJHCQ010000001.1"/>
</dbReference>
<dbReference type="InterPro" id="IPR003856">
    <property type="entry name" value="LPS_length_determ_N"/>
</dbReference>
<dbReference type="Pfam" id="PF02706">
    <property type="entry name" value="Wzz"/>
    <property type="match status" value="1"/>
</dbReference>
<dbReference type="GO" id="GO:0016301">
    <property type="term" value="F:kinase activity"/>
    <property type="evidence" value="ECO:0007669"/>
    <property type="project" value="UniProtKB-KW"/>
</dbReference>
<evidence type="ECO:0000256" key="15">
    <source>
        <dbReference type="SAM" id="Phobius"/>
    </source>
</evidence>
<comment type="catalytic activity">
    <reaction evidence="13">
        <text>L-tyrosyl-[protein] + ATP = O-phospho-L-tyrosyl-[protein] + ADP + H(+)</text>
        <dbReference type="Rhea" id="RHEA:10596"/>
        <dbReference type="Rhea" id="RHEA-COMP:10136"/>
        <dbReference type="Rhea" id="RHEA-COMP:20101"/>
        <dbReference type="ChEBI" id="CHEBI:15378"/>
        <dbReference type="ChEBI" id="CHEBI:30616"/>
        <dbReference type="ChEBI" id="CHEBI:46858"/>
        <dbReference type="ChEBI" id="CHEBI:61978"/>
        <dbReference type="ChEBI" id="CHEBI:456216"/>
    </reaction>
</comment>
<evidence type="ECO:0000256" key="13">
    <source>
        <dbReference type="ARBA" id="ARBA00053015"/>
    </source>
</evidence>
<keyword evidence="4" id="KW-0997">Cell inner membrane</keyword>
<evidence type="ECO:0000256" key="10">
    <source>
        <dbReference type="ARBA" id="ARBA00022989"/>
    </source>
</evidence>
<evidence type="ECO:0000259" key="18">
    <source>
        <dbReference type="Pfam" id="PF13807"/>
    </source>
</evidence>
<protein>
    <submittedName>
        <fullName evidence="19">Tyrosine-protein kinase in cps region</fullName>
        <ecNumber evidence="19">2.7.10.-</ecNumber>
    </submittedName>
</protein>
<dbReference type="EMBL" id="CAJHCQ010000001">
    <property type="protein sequence ID" value="CAD6510063.1"/>
    <property type="molecule type" value="Genomic_DNA"/>
</dbReference>
<keyword evidence="9" id="KW-0067">ATP-binding</keyword>
<proteinExistence type="inferred from homology"/>
<organism evidence="19 20">
    <name type="scientific">Paraburkholderia hiiakae</name>
    <dbReference type="NCBI Taxonomy" id="1081782"/>
    <lineage>
        <taxon>Bacteria</taxon>
        <taxon>Pseudomonadati</taxon>
        <taxon>Pseudomonadota</taxon>
        <taxon>Betaproteobacteria</taxon>
        <taxon>Burkholderiales</taxon>
        <taxon>Burkholderiaceae</taxon>
        <taxon>Paraburkholderia</taxon>
    </lineage>
</organism>
<dbReference type="SUPFAM" id="SSF52540">
    <property type="entry name" value="P-loop containing nucleoside triphosphate hydrolases"/>
    <property type="match status" value="1"/>
</dbReference>
<keyword evidence="11 15" id="KW-0472">Membrane</keyword>
<keyword evidence="6 15" id="KW-0812">Transmembrane</keyword>
<keyword evidence="5 19" id="KW-0808">Transferase</keyword>
<evidence type="ECO:0000259" key="16">
    <source>
        <dbReference type="Pfam" id="PF02706"/>
    </source>
</evidence>
<evidence type="ECO:0000256" key="12">
    <source>
        <dbReference type="ARBA" id="ARBA00023137"/>
    </source>
</evidence>
<dbReference type="NCBIfam" id="TIGR01007">
    <property type="entry name" value="eps_fam"/>
    <property type="match status" value="1"/>
</dbReference>
<feature type="transmembrane region" description="Helical" evidence="15">
    <location>
        <begin position="31"/>
        <end position="50"/>
    </location>
</feature>
<feature type="domain" description="Tyrosine-protein kinase G-rich" evidence="18">
    <location>
        <begin position="388"/>
        <end position="468"/>
    </location>
</feature>
<dbReference type="PANTHER" id="PTHR32309">
    <property type="entry name" value="TYROSINE-PROTEIN KINASE"/>
    <property type="match status" value="1"/>
</dbReference>
<evidence type="ECO:0000256" key="3">
    <source>
        <dbReference type="ARBA" id="ARBA00022475"/>
    </source>
</evidence>
<evidence type="ECO:0000256" key="11">
    <source>
        <dbReference type="ARBA" id="ARBA00023136"/>
    </source>
</evidence>
<comment type="caution">
    <text evidence="19">The sequence shown here is derived from an EMBL/GenBank/DDBJ whole genome shotgun (WGS) entry which is preliminary data.</text>
</comment>
<name>A0ABM8N9J4_9BURK</name>
<evidence type="ECO:0000256" key="4">
    <source>
        <dbReference type="ARBA" id="ARBA00022519"/>
    </source>
</evidence>
<dbReference type="InterPro" id="IPR050445">
    <property type="entry name" value="Bact_polysacc_biosynth/exp"/>
</dbReference>